<dbReference type="GO" id="GO:0019702">
    <property type="term" value="F:protein arginine N5-methyltransferase activity"/>
    <property type="evidence" value="ECO:0007669"/>
    <property type="project" value="TreeGrafter"/>
</dbReference>
<proteinExistence type="predicted"/>
<evidence type="ECO:0000256" key="3">
    <source>
        <dbReference type="ARBA" id="ARBA00022691"/>
    </source>
</evidence>
<reference evidence="6" key="1">
    <citation type="journal article" date="2016" name="Genome Announc.">
        <title>Genome sequences of three species of Hanseniaspora isolated from spontaneous wine fermentations.</title>
        <authorList>
            <person name="Sternes P.R."/>
            <person name="Lee D."/>
            <person name="Kutyna D.R."/>
            <person name="Borneman A.R."/>
        </authorList>
    </citation>
    <scope>NUCLEOTIDE SEQUENCE [LARGE SCALE GENOMIC DNA]</scope>
    <source>
        <strain evidence="6">AWRI3580</strain>
    </source>
</reference>
<dbReference type="PANTHER" id="PTHR32379">
    <property type="entry name" value="GUANIDINOACETATE N-METHYLTRANSFERASE"/>
    <property type="match status" value="1"/>
</dbReference>
<dbReference type="STRING" id="29833.A0A1E5RZ51"/>
<keyword evidence="2 5" id="KW-0808">Transferase</keyword>
<dbReference type="GO" id="GO:0032259">
    <property type="term" value="P:methylation"/>
    <property type="evidence" value="ECO:0007669"/>
    <property type="project" value="UniProtKB-KW"/>
</dbReference>
<keyword evidence="3" id="KW-0949">S-adenosyl-L-methionine</keyword>
<name>A0A1E5RZ51_HANUV</name>
<protein>
    <submittedName>
        <fullName evidence="5">Protein arginine N-methyltransferase 2</fullName>
    </submittedName>
</protein>
<dbReference type="Proteomes" id="UP000095358">
    <property type="component" value="Unassembled WGS sequence"/>
</dbReference>
<dbReference type="VEuPathDB" id="FungiDB:AWRI3580_g749"/>
<accession>A0A1E5RZ51</accession>
<dbReference type="GO" id="GO:0005634">
    <property type="term" value="C:nucleus"/>
    <property type="evidence" value="ECO:0007669"/>
    <property type="project" value="TreeGrafter"/>
</dbReference>
<dbReference type="EMBL" id="LPNN01000002">
    <property type="protein sequence ID" value="OEJ92035.1"/>
    <property type="molecule type" value="Genomic_DNA"/>
</dbReference>
<dbReference type="InterPro" id="IPR029063">
    <property type="entry name" value="SAM-dependent_MTases_sf"/>
</dbReference>
<evidence type="ECO:0000256" key="2">
    <source>
        <dbReference type="ARBA" id="ARBA00022679"/>
    </source>
</evidence>
<dbReference type="InterPro" id="IPR051038">
    <property type="entry name" value="RMT2/GAMT_Mtase"/>
</dbReference>
<dbReference type="Gene3D" id="3.40.50.150">
    <property type="entry name" value="Vaccinia Virus protein VP39"/>
    <property type="match status" value="1"/>
</dbReference>
<dbReference type="SUPFAM" id="SSF53335">
    <property type="entry name" value="S-adenosyl-L-methionine-dependent methyltransferases"/>
    <property type="match status" value="1"/>
</dbReference>
<evidence type="ECO:0000313" key="6">
    <source>
        <dbReference type="Proteomes" id="UP000095358"/>
    </source>
</evidence>
<keyword evidence="6" id="KW-1185">Reference proteome</keyword>
<dbReference type="AlphaFoldDB" id="A0A1E5RZ51"/>
<feature type="domain" description="RMT2" evidence="4">
    <location>
        <begin position="234"/>
        <end position="489"/>
    </location>
</feature>
<keyword evidence="1 5" id="KW-0489">Methyltransferase</keyword>
<evidence type="ECO:0000313" key="5">
    <source>
        <dbReference type="EMBL" id="OEJ92035.1"/>
    </source>
</evidence>
<dbReference type="OrthoDB" id="19014at2759"/>
<dbReference type="PANTHER" id="PTHR32379:SF1">
    <property type="entry name" value="GUANIDINOACETATE N-METHYLTRANSFERASE"/>
    <property type="match status" value="1"/>
</dbReference>
<evidence type="ECO:0000256" key="1">
    <source>
        <dbReference type="ARBA" id="ARBA00022603"/>
    </source>
</evidence>
<comment type="caution">
    <text evidence="5">The sequence shown here is derived from an EMBL/GenBank/DDBJ whole genome shotgun (WGS) entry which is preliminary data.</text>
</comment>
<organism evidence="5 6">
    <name type="scientific">Hanseniaspora uvarum</name>
    <name type="common">Yeast</name>
    <name type="synonym">Kloeckera apiculata</name>
    <dbReference type="NCBI Taxonomy" id="29833"/>
    <lineage>
        <taxon>Eukaryota</taxon>
        <taxon>Fungi</taxon>
        <taxon>Dikarya</taxon>
        <taxon>Ascomycota</taxon>
        <taxon>Saccharomycotina</taxon>
        <taxon>Saccharomycetes</taxon>
        <taxon>Saccharomycodales</taxon>
        <taxon>Saccharomycodaceae</taxon>
        <taxon>Hanseniaspora</taxon>
    </lineage>
</organism>
<dbReference type="PROSITE" id="PS51559">
    <property type="entry name" value="SAM_RMT2"/>
    <property type="match status" value="1"/>
</dbReference>
<gene>
    <name evidence="5" type="ORF">AWRI3580_g749</name>
</gene>
<sequence length="489" mass="57195">MSKEVYLHDLHKWALSPSSFPDFKISKYADEINLTLEEDFCIEATTNTTITHILLKTFVNDGDLTWFKEFLTSHNLILTEEYAFLETKVKNNQILSHLETLFNYGQIWNLRGCLENKTLGELIFPYGEGVVKKYEGDENSIAESIKLWKNGMFAKLSEEKKHTYFDIYSLLKRKGMIAELLFRSLEENNVDFIDDLEGQDIVLGDIDDPEVLKLLQQEQMMDVEVPETVEQEDKDMAGNQDDYLQSRLQYVGDSQLLTANKDAVMMQWEYKIMKLSADSLFSKTFSIDGFPAPNPDVCDTDDEVINVLNIGFGMGIIDTYIQENIISLRAKYPQKQFHHYIIEAHPDVLKQMEDKKWFEKKDVHVLKGRWQDQLMSLLDQNIFFNGIYYDTFSEHYKDMLELYDTIIGMIKYENGIFSFFNGLGSDCVFFYDVYKDLVKLDLLEKYGLKCTYMNTLVDTIDEKTWDGITKNYFDCPVFYHPMITFNHEL</sequence>
<dbReference type="InterPro" id="IPR026480">
    <property type="entry name" value="RMT2_dom"/>
</dbReference>
<evidence type="ECO:0000259" key="4">
    <source>
        <dbReference type="PROSITE" id="PS51559"/>
    </source>
</evidence>
<dbReference type="GO" id="GO:0005737">
    <property type="term" value="C:cytoplasm"/>
    <property type="evidence" value="ECO:0007669"/>
    <property type="project" value="TreeGrafter"/>
</dbReference>